<protein>
    <recommendedName>
        <fullName evidence="3">F-box domain-containing protein</fullName>
    </recommendedName>
</protein>
<sequence length="480" mass="55537">MTDRDYVGQMDQIDREYLGNSAHNEAASERFSSAAIQCPLSLFVSWSHYPIPFTNSTGHLCLALTFLSFISTSMSSKRPLAYPNWQCVIKYMNSNTRVLLSQHCPELRRLEKSIPLKVRSFDFRCEQAIFLNDSVYRVGIITQYHDENYIITDDIQYYNNNGGETHDVDKYGFPVAPWYFRMINDDDLQKRKKKIQKQIGTLKKKLPDSADFLEHALKDLKHLNDIIFRRDLQSKNLDPPFTHYLQLSISSKTNGTQRKERLVYEHPLENAQKYFIDKLFGGRSHILTGRMEVSHDGHHFPMGSLHRVQNLAIQSRSFVRYQAKVESVLDYKNYPLERLSLCEEELDHPIAETAQKILFSGLPSGFPVIRHGNVEFFCYFDITTSVQQLVQHVLDTKKDVGVCYAFICWADRKETELIEQIKETHAEQVKLVVKTKNDTFSSCVVLQLTETSDLFVYWTNGTIKIEVLPSGSPVPIEHDE</sequence>
<name>E3M9C5_CAERE</name>
<dbReference type="FunCoup" id="E3M9C5">
    <property type="interactions" value="1696"/>
</dbReference>
<evidence type="ECO:0008006" key="3">
    <source>
        <dbReference type="Google" id="ProtNLM"/>
    </source>
</evidence>
<dbReference type="HOGENOM" id="CLU_042576_2_0_1"/>
<evidence type="ECO:0000313" key="1">
    <source>
        <dbReference type="EMBL" id="EFO96367.1"/>
    </source>
</evidence>
<dbReference type="InterPro" id="IPR021942">
    <property type="entry name" value="DUF3557"/>
</dbReference>
<dbReference type="PANTHER" id="PTHR31379:SF1">
    <property type="entry name" value="F-BOX C PROTEIN-RELATED"/>
    <property type="match status" value="1"/>
</dbReference>
<reference evidence="1" key="1">
    <citation type="submission" date="2007-07" db="EMBL/GenBank/DDBJ databases">
        <title>PCAP assembly of the Caenorhabditis remanei genome.</title>
        <authorList>
            <consortium name="The Caenorhabditis remanei Sequencing Consortium"/>
            <person name="Wilson R.K."/>
        </authorList>
    </citation>
    <scope>NUCLEOTIDE SEQUENCE [LARGE SCALE GENOMIC DNA]</scope>
    <source>
        <strain evidence="1">PB4641</strain>
    </source>
</reference>
<gene>
    <name evidence="1" type="ORF">CRE_14520</name>
</gene>
<dbReference type="PANTHER" id="PTHR31379">
    <property type="entry name" value="F-BOX C PROTEIN-RELATED-RELATED"/>
    <property type="match status" value="1"/>
</dbReference>
<accession>E3M9C5</accession>
<dbReference type="AlphaFoldDB" id="E3M9C5"/>
<dbReference type="Proteomes" id="UP000008281">
    <property type="component" value="Unassembled WGS sequence"/>
</dbReference>
<dbReference type="Pfam" id="PF12078">
    <property type="entry name" value="DUF3557"/>
    <property type="match status" value="1"/>
</dbReference>
<dbReference type="InParanoid" id="E3M9C5"/>
<dbReference type="eggNOG" id="ENOG502TK43">
    <property type="taxonomic scope" value="Eukaryota"/>
</dbReference>
<evidence type="ECO:0000313" key="2">
    <source>
        <dbReference type="Proteomes" id="UP000008281"/>
    </source>
</evidence>
<dbReference type="EMBL" id="DS268430">
    <property type="protein sequence ID" value="EFO96367.1"/>
    <property type="molecule type" value="Genomic_DNA"/>
</dbReference>
<proteinExistence type="predicted"/>
<organism evidence="2">
    <name type="scientific">Caenorhabditis remanei</name>
    <name type="common">Caenorhabditis vulgaris</name>
    <dbReference type="NCBI Taxonomy" id="31234"/>
    <lineage>
        <taxon>Eukaryota</taxon>
        <taxon>Metazoa</taxon>
        <taxon>Ecdysozoa</taxon>
        <taxon>Nematoda</taxon>
        <taxon>Chromadorea</taxon>
        <taxon>Rhabditida</taxon>
        <taxon>Rhabditina</taxon>
        <taxon>Rhabditomorpha</taxon>
        <taxon>Rhabditoidea</taxon>
        <taxon>Rhabditidae</taxon>
        <taxon>Peloderinae</taxon>
        <taxon>Caenorhabditis</taxon>
    </lineage>
</organism>
<keyword evidence="2" id="KW-1185">Reference proteome</keyword>